<sequence>MENYLRYRVWYKSNGRFNNAIIYGPTIKSPSDAIAYFKRLHLIEPTHAELMSS</sequence>
<keyword evidence="2" id="KW-1185">Reference proteome</keyword>
<accession>A0A6C0FV80</accession>
<evidence type="ECO:0000313" key="1">
    <source>
        <dbReference type="EMBL" id="QHT61036.1"/>
    </source>
</evidence>
<gene>
    <name evidence="1" type="ORF">GXP70_14465</name>
</gene>
<evidence type="ECO:0000313" key="2">
    <source>
        <dbReference type="Proteomes" id="UP000476064"/>
    </source>
</evidence>
<dbReference type="EMBL" id="CP048209">
    <property type="protein sequence ID" value="QHT61036.1"/>
    <property type="molecule type" value="Genomic_DNA"/>
</dbReference>
<name>A0A6C0FV80_9BACL</name>
<dbReference type="Proteomes" id="UP000476064">
    <property type="component" value="Chromosome"/>
</dbReference>
<organism evidence="1 2">
    <name type="scientific">Paenibacillus lycopersici</name>
    <dbReference type="NCBI Taxonomy" id="2704462"/>
    <lineage>
        <taxon>Bacteria</taxon>
        <taxon>Bacillati</taxon>
        <taxon>Bacillota</taxon>
        <taxon>Bacilli</taxon>
        <taxon>Bacillales</taxon>
        <taxon>Paenibacillaceae</taxon>
        <taxon>Paenibacillus</taxon>
    </lineage>
</organism>
<reference evidence="1 2" key="1">
    <citation type="submission" date="2020-01" db="EMBL/GenBank/DDBJ databases">
        <title>Paenibacillus sp. nov., isolated from tomato rhizosphere.</title>
        <authorList>
            <person name="Weon H.-Y."/>
            <person name="Lee S.A."/>
        </authorList>
    </citation>
    <scope>NUCLEOTIDE SEQUENCE [LARGE SCALE GENOMIC DNA]</scope>
    <source>
        <strain evidence="1 2">12200R-189</strain>
    </source>
</reference>
<proteinExistence type="predicted"/>
<dbReference type="RefSeq" id="WP_162357475.1">
    <property type="nucleotide sequence ID" value="NZ_CP048209.1"/>
</dbReference>
<protein>
    <submittedName>
        <fullName evidence="1">Uncharacterized protein</fullName>
    </submittedName>
</protein>
<dbReference type="AlphaFoldDB" id="A0A6C0FV80"/>
<dbReference type="KEGG" id="plyc:GXP70_14465"/>